<evidence type="ECO:0000256" key="1">
    <source>
        <dbReference type="ARBA" id="ARBA00008791"/>
    </source>
</evidence>
<dbReference type="Gene3D" id="3.40.50.620">
    <property type="entry name" value="HUPs"/>
    <property type="match status" value="1"/>
</dbReference>
<dbReference type="RefSeq" id="WP_007554782.1">
    <property type="nucleotide sequence ID" value="NZ_AENT01000024.1"/>
</dbReference>
<dbReference type="PRINTS" id="PR01438">
    <property type="entry name" value="UNVRSLSTRESS"/>
</dbReference>
<accession>E4L9F6</accession>
<name>E4L9F6_9FIRM</name>
<gene>
    <name evidence="3" type="ORF">HMPREF9220_0380</name>
</gene>
<dbReference type="EMBL" id="AENT01000024">
    <property type="protein sequence ID" value="EFR42509.1"/>
    <property type="molecule type" value="Genomic_DNA"/>
</dbReference>
<dbReference type="PANTHER" id="PTHR31964:SF113">
    <property type="entry name" value="USPA DOMAIN-CONTAINING PROTEIN"/>
    <property type="match status" value="1"/>
</dbReference>
<evidence type="ECO:0000259" key="2">
    <source>
        <dbReference type="Pfam" id="PF00582"/>
    </source>
</evidence>
<comment type="similarity">
    <text evidence="1">Belongs to the universal stress protein A family.</text>
</comment>
<dbReference type="SUPFAM" id="SSF52402">
    <property type="entry name" value="Adenine nucleotide alpha hydrolases-like"/>
    <property type="match status" value="1"/>
</dbReference>
<reference evidence="3 4" key="1">
    <citation type="submission" date="2010-11" db="EMBL/GenBank/DDBJ databases">
        <authorList>
            <person name="Durkin A.S."/>
            <person name="Madupu R."/>
            <person name="Torralba M."/>
            <person name="Gillis M."/>
            <person name="Methe B."/>
            <person name="Sutton G."/>
            <person name="Nelson K.E."/>
        </authorList>
    </citation>
    <scope>NUCLEOTIDE SEQUENCE [LARGE SCALE GENOMIC DNA]</scope>
    <source>
        <strain evidence="3 4">UPII 345-E</strain>
    </source>
</reference>
<dbReference type="AlphaFoldDB" id="E4L9F6"/>
<comment type="caution">
    <text evidence="3">The sequence shown here is derived from an EMBL/GenBank/DDBJ whole genome shotgun (WGS) entry which is preliminary data.</text>
</comment>
<evidence type="ECO:0000313" key="4">
    <source>
        <dbReference type="Proteomes" id="UP000004594"/>
    </source>
</evidence>
<dbReference type="CDD" id="cd00293">
    <property type="entry name" value="USP-like"/>
    <property type="match status" value="1"/>
</dbReference>
<sequence length="149" mass="16185">MLKYKNILVPYDGSDHAREALKQAVDMAQNSEDCTLHVASVCNMVAAVRKSDQASISEGKLTAELAEDSEMEAREALKEAEKLIPQDLPANMIYEIGSPTQVLLEIAEKYNCDLIVMGSRGLGPIKGIFMGSVSSYLVSHAKVPVCIVK</sequence>
<dbReference type="Pfam" id="PF00582">
    <property type="entry name" value="Usp"/>
    <property type="match status" value="1"/>
</dbReference>
<dbReference type="PANTHER" id="PTHR31964">
    <property type="entry name" value="ADENINE NUCLEOTIDE ALPHA HYDROLASES-LIKE SUPERFAMILY PROTEIN"/>
    <property type="match status" value="1"/>
</dbReference>
<dbReference type="InterPro" id="IPR006015">
    <property type="entry name" value="Universal_stress_UspA"/>
</dbReference>
<dbReference type="OrthoDB" id="9777884at2"/>
<dbReference type="Proteomes" id="UP000004594">
    <property type="component" value="Unassembled WGS sequence"/>
</dbReference>
<protein>
    <submittedName>
        <fullName evidence="3">Universal stress family protein</fullName>
    </submittedName>
</protein>
<feature type="domain" description="UspA" evidence="2">
    <location>
        <begin position="4"/>
        <end position="149"/>
    </location>
</feature>
<dbReference type="eggNOG" id="COG0589">
    <property type="taxonomic scope" value="Bacteria"/>
</dbReference>
<proteinExistence type="inferred from homology"/>
<dbReference type="InterPro" id="IPR014729">
    <property type="entry name" value="Rossmann-like_a/b/a_fold"/>
</dbReference>
<dbReference type="InterPro" id="IPR006016">
    <property type="entry name" value="UspA"/>
</dbReference>
<organism evidence="3 4">
    <name type="scientific">Dialister micraerophilus UPII 345-E</name>
    <dbReference type="NCBI Taxonomy" id="910314"/>
    <lineage>
        <taxon>Bacteria</taxon>
        <taxon>Bacillati</taxon>
        <taxon>Bacillota</taxon>
        <taxon>Negativicutes</taxon>
        <taxon>Veillonellales</taxon>
        <taxon>Veillonellaceae</taxon>
        <taxon>Dialister</taxon>
    </lineage>
</organism>
<evidence type="ECO:0000313" key="3">
    <source>
        <dbReference type="EMBL" id="EFR42509.1"/>
    </source>
</evidence>